<dbReference type="CDD" id="cd21132">
    <property type="entry name" value="EVE-like"/>
    <property type="match status" value="1"/>
</dbReference>
<accession>A0A6G7XGJ0</accession>
<reference evidence="2 3" key="1">
    <citation type="submission" date="2020-03" db="EMBL/GenBank/DDBJ databases">
        <title>Leucobacter sp. nov., isolated from beetles.</title>
        <authorList>
            <person name="Hyun D.-W."/>
            <person name="Bae J.-W."/>
        </authorList>
    </citation>
    <scope>NUCLEOTIDE SEQUENCE [LARGE SCALE GENOMIC DNA]</scope>
    <source>
        <strain evidence="2 3">HDW9C</strain>
    </source>
</reference>
<evidence type="ECO:0000313" key="2">
    <source>
        <dbReference type="EMBL" id="QIK63559.1"/>
    </source>
</evidence>
<dbReference type="AlphaFoldDB" id="A0A6G7XGJ0"/>
<keyword evidence="3" id="KW-1185">Reference proteome</keyword>
<dbReference type="SUPFAM" id="SSF88697">
    <property type="entry name" value="PUA domain-like"/>
    <property type="match status" value="1"/>
</dbReference>
<dbReference type="Proteomes" id="UP000502677">
    <property type="component" value="Chromosome"/>
</dbReference>
<organism evidence="2 3">
    <name type="scientific">Leucobacter viscericola</name>
    <dbReference type="NCBI Taxonomy" id="2714935"/>
    <lineage>
        <taxon>Bacteria</taxon>
        <taxon>Bacillati</taxon>
        <taxon>Actinomycetota</taxon>
        <taxon>Actinomycetes</taxon>
        <taxon>Micrococcales</taxon>
        <taxon>Microbacteriaceae</taxon>
        <taxon>Leucobacter</taxon>
    </lineage>
</organism>
<dbReference type="Gene3D" id="3.10.590.10">
    <property type="entry name" value="ph1033 like domains"/>
    <property type="match status" value="1"/>
</dbReference>
<dbReference type="InterPro" id="IPR015947">
    <property type="entry name" value="PUA-like_sf"/>
</dbReference>
<dbReference type="RefSeq" id="WP_166291797.1">
    <property type="nucleotide sequence ID" value="NZ_CP049863.1"/>
</dbReference>
<dbReference type="Pfam" id="PF01878">
    <property type="entry name" value="EVE"/>
    <property type="match status" value="1"/>
</dbReference>
<name>A0A6G7XGJ0_9MICO</name>
<feature type="domain" description="EVE" evidence="1">
    <location>
        <begin position="6"/>
        <end position="132"/>
    </location>
</feature>
<sequence length="137" mass="15296">MAQNGWLGVVSAAHVRRAHSLGIVQVNHGKRAPLARMNPGDPFIYYSSVEELGDTTPLRMFTAFAKIEDGEIWQSDEGCFKPFRRRAEYLETRAVPLAEVKPLLHLTSGPNWGYQLRRGLVPLDAHDIAILREAMGA</sequence>
<dbReference type="InterPro" id="IPR002740">
    <property type="entry name" value="EVE_domain"/>
</dbReference>
<dbReference type="KEGG" id="lvi:G7068_10385"/>
<dbReference type="EMBL" id="CP049863">
    <property type="protein sequence ID" value="QIK63559.1"/>
    <property type="molecule type" value="Genomic_DNA"/>
</dbReference>
<gene>
    <name evidence="2" type="ORF">G7068_10385</name>
</gene>
<protein>
    <submittedName>
        <fullName evidence="2">EVE domain-containing protein</fullName>
    </submittedName>
</protein>
<evidence type="ECO:0000259" key="1">
    <source>
        <dbReference type="Pfam" id="PF01878"/>
    </source>
</evidence>
<proteinExistence type="predicted"/>
<evidence type="ECO:0000313" key="3">
    <source>
        <dbReference type="Proteomes" id="UP000502677"/>
    </source>
</evidence>